<evidence type="ECO:0000256" key="7">
    <source>
        <dbReference type="ARBA" id="ARBA00022989"/>
    </source>
</evidence>
<protein>
    <recommendedName>
        <fullName evidence="12">OPT family small oligopeptide transporter</fullName>
    </recommendedName>
</protein>
<gene>
    <name evidence="10" type="ORF">CDD82_606</name>
</gene>
<feature type="transmembrane region" description="Helical" evidence="9">
    <location>
        <begin position="510"/>
        <end position="529"/>
    </location>
</feature>
<keyword evidence="3" id="KW-0813">Transport</keyword>
<evidence type="ECO:0000256" key="1">
    <source>
        <dbReference type="ARBA" id="ARBA00004141"/>
    </source>
</evidence>
<dbReference type="InterPro" id="IPR004813">
    <property type="entry name" value="OPT"/>
</dbReference>
<keyword evidence="5" id="KW-0571">Peptide transport</keyword>
<keyword evidence="7 9" id="KW-1133">Transmembrane helix</keyword>
<keyword evidence="11" id="KW-1185">Reference proteome</keyword>
<organism evidence="10 11">
    <name type="scientific">Ophiocordyceps australis</name>
    <dbReference type="NCBI Taxonomy" id="1399860"/>
    <lineage>
        <taxon>Eukaryota</taxon>
        <taxon>Fungi</taxon>
        <taxon>Dikarya</taxon>
        <taxon>Ascomycota</taxon>
        <taxon>Pezizomycotina</taxon>
        <taxon>Sordariomycetes</taxon>
        <taxon>Hypocreomycetidae</taxon>
        <taxon>Hypocreales</taxon>
        <taxon>Ophiocordycipitaceae</taxon>
        <taxon>Ophiocordyceps</taxon>
    </lineage>
</organism>
<feature type="transmembrane region" description="Helical" evidence="9">
    <location>
        <begin position="166"/>
        <end position="188"/>
    </location>
</feature>
<evidence type="ECO:0000256" key="6">
    <source>
        <dbReference type="ARBA" id="ARBA00022927"/>
    </source>
</evidence>
<dbReference type="OrthoDB" id="9986677at2759"/>
<feature type="transmembrane region" description="Helical" evidence="9">
    <location>
        <begin position="195"/>
        <end position="214"/>
    </location>
</feature>
<feature type="transmembrane region" description="Helical" evidence="9">
    <location>
        <begin position="821"/>
        <end position="843"/>
    </location>
</feature>
<dbReference type="Proteomes" id="UP000224854">
    <property type="component" value="Unassembled WGS sequence"/>
</dbReference>
<keyword evidence="4 9" id="KW-0812">Transmembrane</keyword>
<reference evidence="10 11" key="1">
    <citation type="submission" date="2017-06" db="EMBL/GenBank/DDBJ databases">
        <title>Ant-infecting Ophiocordyceps genomes reveal a high diversity of potential behavioral manipulation genes and a possible major role for enterotoxins.</title>
        <authorList>
            <person name="De Bekker C."/>
            <person name="Evans H.C."/>
            <person name="Brachmann A."/>
            <person name="Hughes D.P."/>
        </authorList>
    </citation>
    <scope>NUCLEOTIDE SEQUENCE [LARGE SCALE GENOMIC DNA]</scope>
    <source>
        <strain evidence="10 11">1348a</strain>
    </source>
</reference>
<evidence type="ECO:0000256" key="2">
    <source>
        <dbReference type="ARBA" id="ARBA00008807"/>
    </source>
</evidence>
<comment type="caution">
    <text evidence="10">The sequence shown here is derived from an EMBL/GenBank/DDBJ whole genome shotgun (WGS) entry which is preliminary data.</text>
</comment>
<accession>A0A2C5ZQ04</accession>
<evidence type="ECO:0000313" key="10">
    <source>
        <dbReference type="EMBL" id="PHH81504.1"/>
    </source>
</evidence>
<dbReference type="EMBL" id="NJEU01000115">
    <property type="protein sequence ID" value="PHH81504.1"/>
    <property type="molecule type" value="Genomic_DNA"/>
</dbReference>
<dbReference type="InterPro" id="IPR004648">
    <property type="entry name" value="Oligpept_transpt"/>
</dbReference>
<feature type="transmembrane region" description="Helical" evidence="9">
    <location>
        <begin position="389"/>
        <end position="409"/>
    </location>
</feature>
<comment type="similarity">
    <text evidence="2">Belongs to the oligopeptide OPT transporter family.</text>
</comment>
<evidence type="ECO:0000256" key="9">
    <source>
        <dbReference type="SAM" id="Phobius"/>
    </source>
</evidence>
<keyword evidence="8 9" id="KW-0472">Membrane</keyword>
<feature type="transmembrane region" description="Helical" evidence="9">
    <location>
        <begin position="745"/>
        <end position="764"/>
    </location>
</feature>
<keyword evidence="6" id="KW-0653">Protein transport</keyword>
<dbReference type="GO" id="GO:0016020">
    <property type="term" value="C:membrane"/>
    <property type="evidence" value="ECO:0007669"/>
    <property type="project" value="UniProtKB-SubCell"/>
</dbReference>
<feature type="transmembrane region" description="Helical" evidence="9">
    <location>
        <begin position="566"/>
        <end position="586"/>
    </location>
</feature>
<evidence type="ECO:0000256" key="8">
    <source>
        <dbReference type="ARBA" id="ARBA00023136"/>
    </source>
</evidence>
<evidence type="ECO:0000313" key="11">
    <source>
        <dbReference type="Proteomes" id="UP000224854"/>
    </source>
</evidence>
<dbReference type="NCBIfam" id="TIGR00727">
    <property type="entry name" value="ISP4_OPT"/>
    <property type="match status" value="1"/>
</dbReference>
<evidence type="ECO:0000256" key="5">
    <source>
        <dbReference type="ARBA" id="ARBA00022856"/>
    </source>
</evidence>
<dbReference type="GO" id="GO:0015031">
    <property type="term" value="P:protein transport"/>
    <property type="evidence" value="ECO:0007669"/>
    <property type="project" value="UniProtKB-KW"/>
</dbReference>
<feature type="transmembrane region" description="Helical" evidence="9">
    <location>
        <begin position="592"/>
        <end position="614"/>
    </location>
</feature>
<feature type="transmembrane region" description="Helical" evidence="9">
    <location>
        <begin position="792"/>
        <end position="809"/>
    </location>
</feature>
<feature type="transmembrane region" description="Helical" evidence="9">
    <location>
        <begin position="359"/>
        <end position="377"/>
    </location>
</feature>
<dbReference type="PANTHER" id="PTHR22601">
    <property type="entry name" value="ISP4 LIKE PROTEIN"/>
    <property type="match status" value="1"/>
</dbReference>
<evidence type="ECO:0000256" key="3">
    <source>
        <dbReference type="ARBA" id="ARBA00022448"/>
    </source>
</evidence>
<dbReference type="NCBIfam" id="TIGR00728">
    <property type="entry name" value="OPT_sfam"/>
    <property type="match status" value="1"/>
</dbReference>
<dbReference type="AlphaFoldDB" id="A0A2C5ZQ04"/>
<feature type="transmembrane region" description="Helical" evidence="9">
    <location>
        <begin position="430"/>
        <end position="454"/>
    </location>
</feature>
<proteinExistence type="inferred from homology"/>
<comment type="subcellular location">
    <subcellularLocation>
        <location evidence="1">Membrane</location>
        <topology evidence="1">Multi-pass membrane protein</topology>
    </subcellularLocation>
</comment>
<evidence type="ECO:0008006" key="12">
    <source>
        <dbReference type="Google" id="ProtNLM"/>
    </source>
</evidence>
<sequence length="891" mass="98440">MMSYASKLGGWTRRLWARREAASPVAAAEGGVVQGRVAEARVAQVQVVEAVAEASEKSASNSQEETKVVSMSGWSAEPETSYDDVAKALRRLINDTIYDPNFPQELLVRAQGFLDELSAGREVDAEAGQRLIDDFDRQQKLSVNSSAYQEVRAVVDTTDDATLPVFTWRVFVLGSVFCMLGTAMLQFFSMRMPSIAISPLVVQLLAMPVGKLMARWLPEGRMAVGRVSLGRLNPGPFNYKELLVVAMMANVCFSQHTGAYIVSVVQVLKLPRFYARPDDAADSPSRVLADSVAWQVVTLLSTQLLGYGCAGLARRFLVYPPMMIWPRALASIGLSKALFGEHGGRAAPINGWTLTRHRFFVVCFAGMFVWFWVPNYLFQALALFNWPTWFAPGSVVLAIVAGSSCGLGLNPVPTLDWTVANFHDPIITPFFTIANFAAGMAVAGFVVAPLLYFYNVFESGYLPINSNKLYDNTGGFYRIHDILGPDLAINETAYRAYSIPWQSTTQVLNLYAYVGMYMAMVVHAALWFGRDIAGGLRALWRRQPRAQQFNDVHNRLMQAYPECPHWWYLALLGASFALACLSVTLWPTGMPIWGIVMAAGFTILLQVPIGMLAAMTNIELPTSLLSMVVGGYVLEGRAIANMLFKMFSYLSTAQSLNFLADLKLAHYAKIPPRAAFGAQVYATVIGGLTALAVNHWAMRNIDGVCVEGQPERLTCPSTHSFFISSVLWGVVGPRRLFGPDSPYRSVIYIAPVGMLVPAAVFLASRRWPTSWVRNVNGPLLIAGPLAWAPYNWSYMQGSLVLAFVFNYYIKRRYKEWWQRYAFILSISFTAASGLAALVLFFTLQKWGVKLDWWGNSIAAKGVDQGGWMEHGEKVQCVARALPASGRFASGF</sequence>
<evidence type="ECO:0000256" key="4">
    <source>
        <dbReference type="ARBA" id="ARBA00022692"/>
    </source>
</evidence>
<dbReference type="GO" id="GO:0035673">
    <property type="term" value="F:oligopeptide transmembrane transporter activity"/>
    <property type="evidence" value="ECO:0007669"/>
    <property type="project" value="InterPro"/>
</dbReference>
<dbReference type="Pfam" id="PF03169">
    <property type="entry name" value="OPT"/>
    <property type="match status" value="1"/>
</dbReference>
<name>A0A2C5ZQ04_9HYPO</name>